<dbReference type="EMBL" id="QKYT01000096">
    <property type="protein sequence ID" value="RIA93818.1"/>
    <property type="molecule type" value="Genomic_DNA"/>
</dbReference>
<comment type="caution">
    <text evidence="2">The sequence shown here is derived from an EMBL/GenBank/DDBJ whole genome shotgun (WGS) entry which is preliminary data.</text>
</comment>
<name>A0A397T6D2_9GLOM</name>
<dbReference type="AlphaFoldDB" id="A0A397T6D2"/>
<dbReference type="Proteomes" id="UP000265703">
    <property type="component" value="Unassembled WGS sequence"/>
</dbReference>
<protein>
    <submittedName>
        <fullName evidence="2">Uncharacterized protein</fullName>
    </submittedName>
</protein>
<reference evidence="2 3" key="1">
    <citation type="submission" date="2018-06" db="EMBL/GenBank/DDBJ databases">
        <title>Comparative genomics reveals the genomic features of Rhizophagus irregularis, R. cerebriforme, R. diaphanum and Gigaspora rosea, and their symbiotic lifestyle signature.</title>
        <authorList>
            <person name="Morin E."/>
            <person name="San Clemente H."/>
            <person name="Chen E.C.H."/>
            <person name="De La Providencia I."/>
            <person name="Hainaut M."/>
            <person name="Kuo A."/>
            <person name="Kohler A."/>
            <person name="Murat C."/>
            <person name="Tang N."/>
            <person name="Roy S."/>
            <person name="Loubradou J."/>
            <person name="Henrissat B."/>
            <person name="Grigoriev I.V."/>
            <person name="Corradi N."/>
            <person name="Roux C."/>
            <person name="Martin F.M."/>
        </authorList>
    </citation>
    <scope>NUCLEOTIDE SEQUENCE [LARGE SCALE GENOMIC DNA]</scope>
    <source>
        <strain evidence="2 3">DAOM 227022</strain>
    </source>
</reference>
<organism evidence="2 3">
    <name type="scientific">Glomus cerebriforme</name>
    <dbReference type="NCBI Taxonomy" id="658196"/>
    <lineage>
        <taxon>Eukaryota</taxon>
        <taxon>Fungi</taxon>
        <taxon>Fungi incertae sedis</taxon>
        <taxon>Mucoromycota</taxon>
        <taxon>Glomeromycotina</taxon>
        <taxon>Glomeromycetes</taxon>
        <taxon>Glomerales</taxon>
        <taxon>Glomeraceae</taxon>
        <taxon>Glomus</taxon>
    </lineage>
</organism>
<keyword evidence="3" id="KW-1185">Reference proteome</keyword>
<evidence type="ECO:0000313" key="2">
    <source>
        <dbReference type="EMBL" id="RIA93818.1"/>
    </source>
</evidence>
<accession>A0A397T6D2</accession>
<proteinExistence type="predicted"/>
<evidence type="ECO:0000256" key="1">
    <source>
        <dbReference type="SAM" id="MobiDB-lite"/>
    </source>
</evidence>
<gene>
    <name evidence="2" type="ORF">C1645_818909</name>
</gene>
<feature type="region of interest" description="Disordered" evidence="1">
    <location>
        <begin position="1"/>
        <end position="21"/>
    </location>
</feature>
<sequence>MASNKKLNMDMQPPRQPREPKCGSNLIKSQSFFKDNLQTAKVGYSNGNQYSICCLSNNGPVFVIVVI</sequence>
<evidence type="ECO:0000313" key="3">
    <source>
        <dbReference type="Proteomes" id="UP000265703"/>
    </source>
</evidence>